<reference evidence="1" key="1">
    <citation type="submission" date="2014-09" db="EMBL/GenBank/DDBJ databases">
        <authorList>
            <person name="Probst J Alexander"/>
        </authorList>
    </citation>
    <scope>NUCLEOTIDE SEQUENCE</scope>
</reference>
<dbReference type="NCBIfam" id="NF033519">
    <property type="entry name" value="transpos_ISAzo13"/>
    <property type="match status" value="1"/>
</dbReference>
<dbReference type="AlphaFoldDB" id="A0A098E7T8"/>
<proteinExistence type="predicted"/>
<name>A0A098E7T8_9ZZZZ</name>
<gene>
    <name evidence="1" type="ORF">MSIBF_A1530012</name>
</gene>
<dbReference type="Pfam" id="PF07592">
    <property type="entry name" value="DDE_Tnp_ISAZ013"/>
    <property type="match status" value="1"/>
</dbReference>
<evidence type="ECO:0008006" key="2">
    <source>
        <dbReference type="Google" id="ProtNLM"/>
    </source>
</evidence>
<sequence length="336" mass="38705">MEIDLRRIRKKGGGRKKTVEKIPEIKKTLNDLIEPAVRGEPDSVLQWTSKSLRKLSSELKEKGYSASHKLVGQILKEQGFSLQANRKTDEGKSHPDRNAQFEYIHEKIKNFQHENQPVISVDAKKKEIVGNFKNNGKEWHKSKEPTKVKVYDFLSDAKGEARLYGVCDLLQNKGWISVGIDHDTAEFAAETIKRWWNKMGKLCYPDAKKLLITADGGGSNSSRSRLWKSELQKLSDEIGLEIYICHFPPATSKWNKIEHRLFSYISKNWRGKPLISYEVVVNLIASTNTEKGLQVKCELDTNKYQIGIRVTDNEFKKINFVKDEFHGEWNYKIIPN</sequence>
<dbReference type="EMBL" id="CCXY01000061">
    <property type="protein sequence ID" value="CEG11581.1"/>
    <property type="molecule type" value="Genomic_DNA"/>
</dbReference>
<organism evidence="1">
    <name type="scientific">groundwater metagenome</name>
    <dbReference type="NCBI Taxonomy" id="717931"/>
    <lineage>
        <taxon>unclassified sequences</taxon>
        <taxon>metagenomes</taxon>
        <taxon>ecological metagenomes</taxon>
    </lineage>
</organism>
<accession>A0A098E7T8</accession>
<dbReference type="InterPro" id="IPR011518">
    <property type="entry name" value="Transposase_36"/>
</dbReference>
<protein>
    <recommendedName>
        <fullName evidence="2">Transposase</fullName>
    </recommendedName>
</protein>
<evidence type="ECO:0000313" key="1">
    <source>
        <dbReference type="EMBL" id="CEG11581.1"/>
    </source>
</evidence>